<dbReference type="Pfam" id="PF14303">
    <property type="entry name" value="NAM-associated"/>
    <property type="match status" value="1"/>
</dbReference>
<reference evidence="3" key="1">
    <citation type="submission" date="2015-04" db="UniProtKB">
        <authorList>
            <consortium name="EnsemblPlants"/>
        </authorList>
    </citation>
    <scope>IDENTIFICATION</scope>
</reference>
<dbReference type="Proteomes" id="UP000026962">
    <property type="component" value="Chromosome 4"/>
</dbReference>
<dbReference type="Gramene" id="OPUNC04G17000.1">
    <property type="protein sequence ID" value="OPUNC04G17000.1"/>
    <property type="gene ID" value="OPUNC04G17000"/>
</dbReference>
<accession>A0A0E0KT09</accession>
<dbReference type="HOGENOM" id="CLU_1196531_0_0_1"/>
<reference evidence="3" key="2">
    <citation type="submission" date="2018-05" db="EMBL/GenBank/DDBJ databases">
        <title>OpunRS2 (Oryza punctata Reference Sequence Version 2).</title>
        <authorList>
            <person name="Zhang J."/>
            <person name="Kudrna D."/>
            <person name="Lee S."/>
            <person name="Talag J."/>
            <person name="Welchert J."/>
            <person name="Wing R.A."/>
        </authorList>
    </citation>
    <scope>NUCLEOTIDE SEQUENCE [LARGE SCALE GENOMIC DNA]</scope>
</reference>
<dbReference type="EnsemblPlants" id="OPUNC04G17000.1">
    <property type="protein sequence ID" value="OPUNC04G17000.1"/>
    <property type="gene ID" value="OPUNC04G17000"/>
</dbReference>
<feature type="domain" description="No apical meristem-associated C-terminal" evidence="2">
    <location>
        <begin position="90"/>
        <end position="221"/>
    </location>
</feature>
<evidence type="ECO:0000256" key="1">
    <source>
        <dbReference type="SAM" id="MobiDB-lite"/>
    </source>
</evidence>
<protein>
    <recommendedName>
        <fullName evidence="2">No apical meristem-associated C-terminal domain-containing protein</fullName>
    </recommendedName>
</protein>
<evidence type="ECO:0000259" key="2">
    <source>
        <dbReference type="Pfam" id="PF14303"/>
    </source>
</evidence>
<keyword evidence="4" id="KW-1185">Reference proteome</keyword>
<sequence>MSNFGFTTPTPFATLPIRYGAKGWGRIGFATPTPFAKIPIRYDAKGWVNRLHHTHALRHITSKIRRQGLGRRGFATPMPFATIPLPAKGHSDSSSDSSAKAVLNKKTDNESGAAADPENTEGEGRLMGRKKAKQQMQERLNQSRKESLDYLLDKKKEADVEKERKKEEWYKIAFSLDQQQIDLEKDKFEFKRMIEEDRLLRIDTSEMSLEEKDYYENVKKKNSKSMFSSSIN</sequence>
<proteinExistence type="predicted"/>
<name>A0A0E0KT09_ORYPU</name>
<evidence type="ECO:0000313" key="4">
    <source>
        <dbReference type="Proteomes" id="UP000026962"/>
    </source>
</evidence>
<feature type="region of interest" description="Disordered" evidence="1">
    <location>
        <begin position="81"/>
        <end position="144"/>
    </location>
</feature>
<dbReference type="InterPro" id="IPR029466">
    <property type="entry name" value="NAM-associated_C"/>
</dbReference>
<evidence type="ECO:0000313" key="3">
    <source>
        <dbReference type="EnsemblPlants" id="OPUNC04G17000.1"/>
    </source>
</evidence>
<dbReference type="AlphaFoldDB" id="A0A0E0KT09"/>
<organism evidence="3">
    <name type="scientific">Oryza punctata</name>
    <name type="common">Red rice</name>
    <dbReference type="NCBI Taxonomy" id="4537"/>
    <lineage>
        <taxon>Eukaryota</taxon>
        <taxon>Viridiplantae</taxon>
        <taxon>Streptophyta</taxon>
        <taxon>Embryophyta</taxon>
        <taxon>Tracheophyta</taxon>
        <taxon>Spermatophyta</taxon>
        <taxon>Magnoliopsida</taxon>
        <taxon>Liliopsida</taxon>
        <taxon>Poales</taxon>
        <taxon>Poaceae</taxon>
        <taxon>BOP clade</taxon>
        <taxon>Oryzoideae</taxon>
        <taxon>Oryzeae</taxon>
        <taxon>Oryzinae</taxon>
        <taxon>Oryza</taxon>
    </lineage>
</organism>